<evidence type="ECO:0000256" key="1">
    <source>
        <dbReference type="SAM" id="MobiDB-lite"/>
    </source>
</evidence>
<sequence>MGNVCSFDSPDLVKAVLVGAAGAAVPVIPTFANAVANAAFLSVIGSFTYNEFAPTSGPCQIPTASTTTVDGTISTVTYSVTPYISGPDGRTDCAPLTPTSVDDRFTETTYTVLSCPSVTLTALPTGQHVLGFDYNGPTTFAGFQKVSFEQNTFTIGLPPPTTTLPPSPATTSTETKTLSTDTITTTLQPAAETTITITVPTATTTVTSTNKIQSVETTTKTVYTKTITATTVIVGNPYGTSTSTKYTGTTTKKATRTVTSTTSVCKDSYNKRGVVMARDGGHPDFTYPPDPTTVTVTPEPLGTSTVTVYVTATETRTVTPARSGTVTVSSFIEATETSTVTTTELSTAISTLKADKTVTTTSTSRKKGCYTTIYCKKTIYVTTTKTAKATVTRKDCKGRGYY</sequence>
<gene>
    <name evidence="2" type="ORF">CERZMDRAFT_101179</name>
</gene>
<keyword evidence="3" id="KW-1185">Reference proteome</keyword>
<feature type="compositionally biased region" description="Pro residues" evidence="1">
    <location>
        <begin position="157"/>
        <end position="168"/>
    </location>
</feature>
<evidence type="ECO:0000313" key="3">
    <source>
        <dbReference type="Proteomes" id="UP000799539"/>
    </source>
</evidence>
<accession>A0A6A6F4P5</accession>
<feature type="region of interest" description="Disordered" evidence="1">
    <location>
        <begin position="156"/>
        <end position="178"/>
    </location>
</feature>
<dbReference type="Proteomes" id="UP000799539">
    <property type="component" value="Unassembled WGS sequence"/>
</dbReference>
<dbReference type="OrthoDB" id="3650288at2759"/>
<dbReference type="AlphaFoldDB" id="A0A6A6F4P5"/>
<evidence type="ECO:0000313" key="2">
    <source>
        <dbReference type="EMBL" id="KAF2208736.1"/>
    </source>
</evidence>
<organism evidence="2 3">
    <name type="scientific">Cercospora zeae-maydis SCOH1-5</name>
    <dbReference type="NCBI Taxonomy" id="717836"/>
    <lineage>
        <taxon>Eukaryota</taxon>
        <taxon>Fungi</taxon>
        <taxon>Dikarya</taxon>
        <taxon>Ascomycota</taxon>
        <taxon>Pezizomycotina</taxon>
        <taxon>Dothideomycetes</taxon>
        <taxon>Dothideomycetidae</taxon>
        <taxon>Mycosphaerellales</taxon>
        <taxon>Mycosphaerellaceae</taxon>
        <taxon>Cercospora</taxon>
    </lineage>
</organism>
<feature type="compositionally biased region" description="Low complexity" evidence="1">
    <location>
        <begin position="169"/>
        <end position="178"/>
    </location>
</feature>
<dbReference type="EMBL" id="ML992692">
    <property type="protein sequence ID" value="KAF2208736.1"/>
    <property type="molecule type" value="Genomic_DNA"/>
</dbReference>
<proteinExistence type="predicted"/>
<reference evidence="2" key="1">
    <citation type="journal article" date="2020" name="Stud. Mycol.">
        <title>101 Dothideomycetes genomes: a test case for predicting lifestyles and emergence of pathogens.</title>
        <authorList>
            <person name="Haridas S."/>
            <person name="Albert R."/>
            <person name="Binder M."/>
            <person name="Bloem J."/>
            <person name="Labutti K."/>
            <person name="Salamov A."/>
            <person name="Andreopoulos B."/>
            <person name="Baker S."/>
            <person name="Barry K."/>
            <person name="Bills G."/>
            <person name="Bluhm B."/>
            <person name="Cannon C."/>
            <person name="Castanera R."/>
            <person name="Culley D."/>
            <person name="Daum C."/>
            <person name="Ezra D."/>
            <person name="Gonzalez J."/>
            <person name="Henrissat B."/>
            <person name="Kuo A."/>
            <person name="Liang C."/>
            <person name="Lipzen A."/>
            <person name="Lutzoni F."/>
            <person name="Magnuson J."/>
            <person name="Mondo S."/>
            <person name="Nolan M."/>
            <person name="Ohm R."/>
            <person name="Pangilinan J."/>
            <person name="Park H.-J."/>
            <person name="Ramirez L."/>
            <person name="Alfaro M."/>
            <person name="Sun H."/>
            <person name="Tritt A."/>
            <person name="Yoshinaga Y."/>
            <person name="Zwiers L.-H."/>
            <person name="Turgeon B."/>
            <person name="Goodwin S."/>
            <person name="Spatafora J."/>
            <person name="Crous P."/>
            <person name="Grigoriev I."/>
        </authorList>
    </citation>
    <scope>NUCLEOTIDE SEQUENCE</scope>
    <source>
        <strain evidence="2">SCOH1-5</strain>
    </source>
</reference>
<protein>
    <submittedName>
        <fullName evidence="2">Uncharacterized protein</fullName>
    </submittedName>
</protein>
<name>A0A6A6F4P5_9PEZI</name>